<protein>
    <submittedName>
        <fullName evidence="1">Transducin/WD40 repeat-like superfamily protein</fullName>
    </submittedName>
</protein>
<dbReference type="GO" id="GO:0006887">
    <property type="term" value="P:exocytosis"/>
    <property type="evidence" value="ECO:0007669"/>
    <property type="project" value="TreeGrafter"/>
</dbReference>
<accession>A0A7J6WJ13</accession>
<evidence type="ECO:0000313" key="2">
    <source>
        <dbReference type="Proteomes" id="UP000554482"/>
    </source>
</evidence>
<keyword evidence="2" id="KW-1185">Reference proteome</keyword>
<reference evidence="1 2" key="1">
    <citation type="submission" date="2020-06" db="EMBL/GenBank/DDBJ databases">
        <title>Transcriptomic and genomic resources for Thalictrum thalictroides and T. hernandezii: Facilitating candidate gene discovery in an emerging model plant lineage.</title>
        <authorList>
            <person name="Arias T."/>
            <person name="Riano-Pachon D.M."/>
            <person name="Di Stilio V.S."/>
        </authorList>
    </citation>
    <scope>NUCLEOTIDE SEQUENCE [LARGE SCALE GENOMIC DNA]</scope>
    <source>
        <strain evidence="2">cv. WT478/WT964</strain>
        <tissue evidence="1">Leaves</tissue>
    </source>
</reference>
<dbReference type="PANTHER" id="PTHR10241:SF27">
    <property type="entry name" value="TRANSDUCIN_WD40 REPEAT-LIKE SUPERFAMILY PROTEIN"/>
    <property type="match status" value="1"/>
</dbReference>
<proteinExistence type="predicted"/>
<dbReference type="GO" id="GO:0019905">
    <property type="term" value="F:syntaxin binding"/>
    <property type="evidence" value="ECO:0007669"/>
    <property type="project" value="TreeGrafter"/>
</dbReference>
<dbReference type="GO" id="GO:0005886">
    <property type="term" value="C:plasma membrane"/>
    <property type="evidence" value="ECO:0007669"/>
    <property type="project" value="TreeGrafter"/>
</dbReference>
<comment type="caution">
    <text evidence="1">The sequence shown here is derived from an EMBL/GenBank/DDBJ whole genome shotgun (WGS) entry which is preliminary data.</text>
</comment>
<name>A0A7J6WJ13_THATH</name>
<dbReference type="InterPro" id="IPR015943">
    <property type="entry name" value="WD40/YVTN_repeat-like_dom_sf"/>
</dbReference>
<organism evidence="1 2">
    <name type="scientific">Thalictrum thalictroides</name>
    <name type="common">Rue-anemone</name>
    <name type="synonym">Anemone thalictroides</name>
    <dbReference type="NCBI Taxonomy" id="46969"/>
    <lineage>
        <taxon>Eukaryota</taxon>
        <taxon>Viridiplantae</taxon>
        <taxon>Streptophyta</taxon>
        <taxon>Embryophyta</taxon>
        <taxon>Tracheophyta</taxon>
        <taxon>Spermatophyta</taxon>
        <taxon>Magnoliopsida</taxon>
        <taxon>Ranunculales</taxon>
        <taxon>Ranunculaceae</taxon>
        <taxon>Thalictroideae</taxon>
        <taxon>Thalictrum</taxon>
    </lineage>
</organism>
<dbReference type="GO" id="GO:0005737">
    <property type="term" value="C:cytoplasm"/>
    <property type="evidence" value="ECO:0007669"/>
    <property type="project" value="TreeGrafter"/>
</dbReference>
<evidence type="ECO:0000313" key="1">
    <source>
        <dbReference type="EMBL" id="KAF5197351.1"/>
    </source>
</evidence>
<gene>
    <name evidence="1" type="ORF">FRX31_013062</name>
</gene>
<dbReference type="InterPro" id="IPR036322">
    <property type="entry name" value="WD40_repeat_dom_sf"/>
</dbReference>
<sequence>NVKKGSNQIIQSIKLIRVNGAVICIDVNSHSKHLAVGTEQGYVSVIETEGPTVLFQHRTTSEVCNSIMSVRFETCSFHGFEKKVLLVGMKDSSVLALESDTGNILSTSTIHPKKPARALYMQILDGSDSLNSSGANFAEDASHKQSFLLLCNEKSGIKRVVYKKKFHGTCCWASAFSNNSDVALALLFQGGKIEIR</sequence>
<dbReference type="PANTHER" id="PTHR10241">
    <property type="entry name" value="LETHAL 2 GIANT LARVAE PROTEIN"/>
    <property type="match status" value="1"/>
</dbReference>
<dbReference type="SUPFAM" id="SSF50978">
    <property type="entry name" value="WD40 repeat-like"/>
    <property type="match status" value="1"/>
</dbReference>
<dbReference type="GO" id="GO:0005096">
    <property type="term" value="F:GTPase activator activity"/>
    <property type="evidence" value="ECO:0007669"/>
    <property type="project" value="TreeGrafter"/>
</dbReference>
<dbReference type="EMBL" id="JABWDY010014789">
    <property type="protein sequence ID" value="KAF5197351.1"/>
    <property type="molecule type" value="Genomic_DNA"/>
</dbReference>
<dbReference type="OrthoDB" id="8883818at2759"/>
<dbReference type="AlphaFoldDB" id="A0A7J6WJ13"/>
<dbReference type="Gene3D" id="2.130.10.10">
    <property type="entry name" value="YVTN repeat-like/Quinoprotein amine dehydrogenase"/>
    <property type="match status" value="1"/>
</dbReference>
<dbReference type="GO" id="GO:0006893">
    <property type="term" value="P:Golgi to plasma membrane transport"/>
    <property type="evidence" value="ECO:0007669"/>
    <property type="project" value="TreeGrafter"/>
</dbReference>
<feature type="non-terminal residue" evidence="1">
    <location>
        <position position="1"/>
    </location>
</feature>
<dbReference type="GO" id="GO:0045159">
    <property type="term" value="F:myosin II binding"/>
    <property type="evidence" value="ECO:0007669"/>
    <property type="project" value="TreeGrafter"/>
</dbReference>
<dbReference type="Proteomes" id="UP000554482">
    <property type="component" value="Unassembled WGS sequence"/>
</dbReference>